<dbReference type="Gene3D" id="2.60.40.1120">
    <property type="entry name" value="Carboxypeptidase-like, regulatory domain"/>
    <property type="match status" value="1"/>
</dbReference>
<gene>
    <name evidence="1" type="ORF">E4P47_08620</name>
</gene>
<sequence>MKSLSIIINRLSLILLCISLCHFVSYGFSDGESISGRLVDKQGRPIPFATVVLSQDSLSQDVVAHTLSDRDGAFSFKNASLASGKAWLTIRSIGFHKLTVPVSKQMLTNLHIQMEEDVTELPDVVVKGVSPDMYAKGDTVVYRSQNYRIGHEKSMGDIVSRMPGVQINPSGLVYFLGRPISKLLVNGSDVLTSSIASNLETFSSDFADEVEVITDYDDGSIDQNMRGEKKIALNLKTQKTLHSNGWIDLAGGVKNKYNTRASLISVVDKLSFTGKFNANNIGDRWILWGDYSNLTSSSHSFGGEATNTIIYNADEAEMLIPNANMYVRNGGAGVLSFIFMPNKKYRIELNNTLHRSQSQKQFFYDQLFLQNNASLLGNQQTLDESRHLLFGAHQLDQRWLPNKYFSIENRTRIEYTNGGAEEFSENLLRGYSSSPHLFKDIHTRAYTGIANDIEIKKVKGGILLFIGNKSSWRQNKKNSEWDSNDKDMGGIKMPETTPLLLMPYQLNTSEHSNRVVMQNYLGVATPVISDNILRTELRYNCDYRMIEQEQGVMSPLKEYNVTQRLSAYLSLMKNRSAFIYNLSIEGGWLTLNHSLNKKMFHKRSSFLTPRIELGYRPSNLHRLLLSSSYDIFSYSATSLSQMEYQSSYRGERKASKVDDPFYRVWSSTLDYSYSNLKNKLFINTNVSYSTIFNDVMSNLRQESIRYILFYTDGGRSDRLVAKCNGSYSLPSSPLDLQMSIGYSINSNQFVSNQVHDTLRSQEFSVATGIQTRFRSSPINALIHLSLSEINQEYQQRQWTQRHHLVGANGQVYGHYQKLSMRFSMGHQWLKSSNKVWRFLDLGFSLRYNIQKVVLELRGKDITHISNNQWVVNNATMEYIATALYQQMPGHIMFSVHYTF</sequence>
<dbReference type="InterPro" id="IPR008969">
    <property type="entry name" value="CarboxyPept-like_regulatory"/>
</dbReference>
<reference evidence="1 2" key="1">
    <citation type="submission" date="2019-03" db="EMBL/GenBank/DDBJ databases">
        <title>Porphyromonas levii Isolated from the Uterus of Dairy Cows.</title>
        <authorList>
            <person name="Francis A.M."/>
        </authorList>
    </citation>
    <scope>NUCLEOTIDE SEQUENCE [LARGE SCALE GENOMIC DNA]</scope>
    <source>
        <strain evidence="1 2">AF5678</strain>
    </source>
</reference>
<name>A0A4Y8WM78_9PORP</name>
<protein>
    <submittedName>
        <fullName evidence="1">Carboxypeptidase-like regulatory domain-containing protein</fullName>
    </submittedName>
</protein>
<keyword evidence="2" id="KW-1185">Reference proteome</keyword>
<dbReference type="EMBL" id="SPNC01000168">
    <property type="protein sequence ID" value="TFH94188.1"/>
    <property type="molecule type" value="Genomic_DNA"/>
</dbReference>
<dbReference type="SUPFAM" id="SSF49464">
    <property type="entry name" value="Carboxypeptidase regulatory domain-like"/>
    <property type="match status" value="1"/>
</dbReference>
<dbReference type="STRING" id="1122973.GCA_000379925_02172"/>
<proteinExistence type="predicted"/>
<evidence type="ECO:0000313" key="1">
    <source>
        <dbReference type="EMBL" id="TFH94188.1"/>
    </source>
</evidence>
<comment type="caution">
    <text evidence="1">The sequence shown here is derived from an EMBL/GenBank/DDBJ whole genome shotgun (WGS) entry which is preliminary data.</text>
</comment>
<dbReference type="Proteomes" id="UP000297225">
    <property type="component" value="Unassembled WGS sequence"/>
</dbReference>
<dbReference type="SUPFAM" id="SSF56935">
    <property type="entry name" value="Porins"/>
    <property type="match status" value="1"/>
</dbReference>
<keyword evidence="1" id="KW-0121">Carboxypeptidase</keyword>
<keyword evidence="1" id="KW-0378">Hydrolase</keyword>
<accession>A0A4Y8WM78</accession>
<dbReference type="RefSeq" id="WP_134850031.1">
    <property type="nucleotide sequence ID" value="NZ_SPNB01000088.1"/>
</dbReference>
<dbReference type="OrthoDB" id="1014825at2"/>
<keyword evidence="1" id="KW-0645">Protease</keyword>
<dbReference type="GO" id="GO:0004180">
    <property type="term" value="F:carboxypeptidase activity"/>
    <property type="evidence" value="ECO:0007669"/>
    <property type="project" value="UniProtKB-KW"/>
</dbReference>
<evidence type="ECO:0000313" key="2">
    <source>
        <dbReference type="Proteomes" id="UP000297225"/>
    </source>
</evidence>
<dbReference type="Pfam" id="PF13620">
    <property type="entry name" value="CarboxypepD_reg"/>
    <property type="match status" value="1"/>
</dbReference>
<dbReference type="AlphaFoldDB" id="A0A4Y8WM78"/>
<organism evidence="1 2">
    <name type="scientific">Porphyromonas levii</name>
    <dbReference type="NCBI Taxonomy" id="28114"/>
    <lineage>
        <taxon>Bacteria</taxon>
        <taxon>Pseudomonadati</taxon>
        <taxon>Bacteroidota</taxon>
        <taxon>Bacteroidia</taxon>
        <taxon>Bacteroidales</taxon>
        <taxon>Porphyromonadaceae</taxon>
        <taxon>Porphyromonas</taxon>
    </lineage>
</organism>